<keyword evidence="3" id="KW-1185">Reference proteome</keyword>
<reference evidence="2 3" key="1">
    <citation type="submission" date="2017-05" db="EMBL/GenBank/DDBJ databases">
        <authorList>
            <person name="Varghese N."/>
            <person name="Submissions S."/>
        </authorList>
    </citation>
    <scope>NUCLEOTIDE SEQUENCE [LARGE SCALE GENOMIC DNA]</scope>
    <source>
        <strain evidence="2 3">DSM 45474</strain>
    </source>
</reference>
<feature type="coiled-coil region" evidence="1">
    <location>
        <begin position="46"/>
        <end position="73"/>
    </location>
</feature>
<dbReference type="EMBL" id="FXTI01000004">
    <property type="protein sequence ID" value="SMO61614.1"/>
    <property type="molecule type" value="Genomic_DNA"/>
</dbReference>
<gene>
    <name evidence="2" type="ORF">SAMN06264849_104123</name>
</gene>
<dbReference type="InterPro" id="IPR058600">
    <property type="entry name" value="YhjD-like"/>
</dbReference>
<evidence type="ECO:0000256" key="1">
    <source>
        <dbReference type="SAM" id="Coils"/>
    </source>
</evidence>
<keyword evidence="1" id="KW-0175">Coiled coil</keyword>
<protein>
    <submittedName>
        <fullName evidence="2">Uncharacterized protein</fullName>
    </submittedName>
</protein>
<dbReference type="AlphaFoldDB" id="A0A521CQ66"/>
<dbReference type="Proteomes" id="UP000315636">
    <property type="component" value="Unassembled WGS sequence"/>
</dbReference>
<sequence length="169" mass="20437">MWKADRYEWGMHLVKQTVFLEVLEKVLKRDQAWLRNASLKTERALMRYYAQTLETVQEELVNLRKKLKSHGVQMIDVRQRDHYREVKVRIQGYLYTLRFLNGWIHSQCDELLLWIWTGKSTSEQNGFDVHINSERGDLHETDRHDHLYSRLDCNDDRIFVTVQERTDSQ</sequence>
<dbReference type="RefSeq" id="WP_185956131.1">
    <property type="nucleotide sequence ID" value="NZ_FXTI01000004.1"/>
</dbReference>
<evidence type="ECO:0000313" key="2">
    <source>
        <dbReference type="EMBL" id="SMO61614.1"/>
    </source>
</evidence>
<organism evidence="2 3">
    <name type="scientific">Melghirimyces algeriensis</name>
    <dbReference type="NCBI Taxonomy" id="910412"/>
    <lineage>
        <taxon>Bacteria</taxon>
        <taxon>Bacillati</taxon>
        <taxon>Bacillota</taxon>
        <taxon>Bacilli</taxon>
        <taxon>Bacillales</taxon>
        <taxon>Thermoactinomycetaceae</taxon>
        <taxon>Melghirimyces</taxon>
    </lineage>
</organism>
<accession>A0A521CQ66</accession>
<dbReference type="Pfam" id="PF26325">
    <property type="entry name" value="YhjD"/>
    <property type="match status" value="1"/>
</dbReference>
<name>A0A521CQ66_9BACL</name>
<evidence type="ECO:0000313" key="3">
    <source>
        <dbReference type="Proteomes" id="UP000315636"/>
    </source>
</evidence>
<proteinExistence type="predicted"/>